<evidence type="ECO:0000313" key="1">
    <source>
        <dbReference type="EMBL" id="WPB87354.1"/>
    </source>
</evidence>
<dbReference type="EMBL" id="CP137852">
    <property type="protein sequence ID" value="WPB87354.1"/>
    <property type="molecule type" value="Genomic_DNA"/>
</dbReference>
<gene>
    <name evidence="1" type="ORF">R9Z33_10825</name>
</gene>
<dbReference type="Proteomes" id="UP001305521">
    <property type="component" value="Chromosome"/>
</dbReference>
<organism evidence="1 2">
    <name type="scientific">Sediminicoccus rosea</name>
    <dbReference type="NCBI Taxonomy" id="1225128"/>
    <lineage>
        <taxon>Bacteria</taxon>
        <taxon>Pseudomonadati</taxon>
        <taxon>Pseudomonadota</taxon>
        <taxon>Alphaproteobacteria</taxon>
        <taxon>Acetobacterales</taxon>
        <taxon>Roseomonadaceae</taxon>
        <taxon>Sediminicoccus</taxon>
    </lineage>
</organism>
<evidence type="ECO:0000313" key="2">
    <source>
        <dbReference type="Proteomes" id="UP001305521"/>
    </source>
</evidence>
<dbReference type="SUPFAM" id="SSF56235">
    <property type="entry name" value="N-terminal nucleophile aminohydrolases (Ntn hydrolases)"/>
    <property type="match status" value="1"/>
</dbReference>
<dbReference type="InterPro" id="IPR016545">
    <property type="entry name" value="UCP009120_prtse"/>
</dbReference>
<keyword evidence="2" id="KW-1185">Reference proteome</keyword>
<dbReference type="Gene3D" id="3.60.20.10">
    <property type="entry name" value="Glutamine Phosphoribosylpyrophosphate, subunit 1, domain 1"/>
    <property type="match status" value="1"/>
</dbReference>
<sequence length="244" mass="26241">MTYCVGLSVNEGIVMLSDTRTNAGLDNISTFSKMFAVEQPGERALVLMTAGNLAITQAVVNHLQAGVWHNGVQQRLTDVPDMVSAAQLVGAAVRLVAQQDGPALGAQGLGFDCSLLLGGQIAGGPQRLFLIYSAGNFIEATDDTPFLQIGEHKYGKPILDRVLTPQTSLVMGVALTLISMDSTLRSNLSVGMPLDMAVIRTGECAIASRRRFTDDDPYYQTIRNGWSQALRDAYLALPRPDFIP</sequence>
<dbReference type="RefSeq" id="WP_318651307.1">
    <property type="nucleotide sequence ID" value="NZ_CP137852.1"/>
</dbReference>
<dbReference type="InterPro" id="IPR029055">
    <property type="entry name" value="Ntn_hydrolases_N"/>
</dbReference>
<protein>
    <submittedName>
        <fullName evidence="1">Peptidase</fullName>
    </submittedName>
</protein>
<name>A0ABZ0PNS5_9PROT</name>
<reference evidence="1 2" key="1">
    <citation type="submission" date="2023-11" db="EMBL/GenBank/DDBJ databases">
        <title>Arctic aerobic anoxygenic photoheterotroph Sediminicoccus rosea KRV36 adapts its photosynthesis to long days of polar summer.</title>
        <authorList>
            <person name="Tomasch J."/>
            <person name="Kopejtka K."/>
            <person name="Bily T."/>
            <person name="Gardiner A.T."/>
            <person name="Gardian Z."/>
            <person name="Shivaramu S."/>
            <person name="Koblizek M."/>
            <person name="Engelhardt F."/>
            <person name="Kaftan D."/>
        </authorList>
    </citation>
    <scope>NUCLEOTIDE SEQUENCE [LARGE SCALE GENOMIC DNA]</scope>
    <source>
        <strain evidence="1 2">R-30</strain>
    </source>
</reference>
<accession>A0ABZ0PNS5</accession>
<dbReference type="PIRSF" id="PIRSF009120">
    <property type="entry name" value="UCP009120_prtse"/>
    <property type="match status" value="1"/>
</dbReference>
<proteinExistence type="predicted"/>